<feature type="transmembrane region" description="Helical" evidence="2">
    <location>
        <begin position="48"/>
        <end position="67"/>
    </location>
</feature>
<evidence type="ECO:0000313" key="5">
    <source>
        <dbReference type="Proteomes" id="UP000355283"/>
    </source>
</evidence>
<proteinExistence type="predicted"/>
<reference evidence="4 5" key="1">
    <citation type="submission" date="2019-01" db="EMBL/GenBank/DDBJ databases">
        <title>Nuclear Genome Assembly of the Microalgal Biofuel strain Nannochloropsis salina CCMP1776.</title>
        <authorList>
            <person name="Hovde B."/>
        </authorList>
    </citation>
    <scope>NUCLEOTIDE SEQUENCE [LARGE SCALE GENOMIC DNA]</scope>
    <source>
        <strain evidence="4 5">CCMP1776</strain>
    </source>
</reference>
<gene>
    <name evidence="4" type="ORF">NSK_003390</name>
</gene>
<dbReference type="AlphaFoldDB" id="A0A4D9D1B3"/>
<feature type="compositionally biased region" description="Acidic residues" evidence="1">
    <location>
        <begin position="209"/>
        <end position="222"/>
    </location>
</feature>
<feature type="chain" id="PRO_5020024549" evidence="3">
    <location>
        <begin position="25"/>
        <end position="222"/>
    </location>
</feature>
<sequence>MLIRSYCAALSFIVAAALFSSVFAFLPPPTPPNPPPKVTQFKPYFHEVFHHLLAVVLPSAALCFGAVPLQPANAFGEDIAAKVQKSLNEDTTKKYTEDGMDLVETLKRRTIQNKAKNDRILMEKTFLNSEAGIYGPFDKFIPVMKRDGQYVLLTEEQYNTLKGEGKIVGRDFVVDYQAESAPAAVEAPVIEEEDKKATSTGSSSQKTLEEDDADLFEDGDAV</sequence>
<dbReference type="Proteomes" id="UP000355283">
    <property type="component" value="Unassembled WGS sequence"/>
</dbReference>
<comment type="caution">
    <text evidence="4">The sequence shown here is derived from an EMBL/GenBank/DDBJ whole genome shotgun (WGS) entry which is preliminary data.</text>
</comment>
<dbReference type="EMBL" id="SDOX01000015">
    <property type="protein sequence ID" value="TFJ85342.1"/>
    <property type="molecule type" value="Genomic_DNA"/>
</dbReference>
<organism evidence="4 5">
    <name type="scientific">Nannochloropsis salina CCMP1776</name>
    <dbReference type="NCBI Taxonomy" id="1027361"/>
    <lineage>
        <taxon>Eukaryota</taxon>
        <taxon>Sar</taxon>
        <taxon>Stramenopiles</taxon>
        <taxon>Ochrophyta</taxon>
        <taxon>Eustigmatophyceae</taxon>
        <taxon>Eustigmatales</taxon>
        <taxon>Monodopsidaceae</taxon>
        <taxon>Microchloropsis</taxon>
        <taxon>Microchloropsis salina</taxon>
    </lineage>
</organism>
<keyword evidence="2" id="KW-0472">Membrane</keyword>
<evidence type="ECO:0000256" key="3">
    <source>
        <dbReference type="SAM" id="SignalP"/>
    </source>
</evidence>
<accession>A0A4D9D1B3</accession>
<name>A0A4D9D1B3_9STRA</name>
<evidence type="ECO:0000313" key="4">
    <source>
        <dbReference type="EMBL" id="TFJ85342.1"/>
    </source>
</evidence>
<keyword evidence="2" id="KW-0812">Transmembrane</keyword>
<evidence type="ECO:0000256" key="1">
    <source>
        <dbReference type="SAM" id="MobiDB-lite"/>
    </source>
</evidence>
<dbReference type="OrthoDB" id="192865at2759"/>
<protein>
    <submittedName>
        <fullName evidence="4">Uncharacterized protein</fullName>
    </submittedName>
</protein>
<feature type="signal peptide" evidence="3">
    <location>
        <begin position="1"/>
        <end position="24"/>
    </location>
</feature>
<keyword evidence="5" id="KW-1185">Reference proteome</keyword>
<keyword evidence="2" id="KW-1133">Transmembrane helix</keyword>
<keyword evidence="3" id="KW-0732">Signal</keyword>
<feature type="region of interest" description="Disordered" evidence="1">
    <location>
        <begin position="182"/>
        <end position="222"/>
    </location>
</feature>
<evidence type="ECO:0000256" key="2">
    <source>
        <dbReference type="SAM" id="Phobius"/>
    </source>
</evidence>